<evidence type="ECO:0000313" key="2">
    <source>
        <dbReference type="Proteomes" id="UP001143910"/>
    </source>
</evidence>
<protein>
    <submittedName>
        <fullName evidence="1">Uncharacterized protein</fullName>
    </submittedName>
</protein>
<dbReference type="EMBL" id="JANJQO010000660">
    <property type="protein sequence ID" value="KAJ2975799.1"/>
    <property type="molecule type" value="Genomic_DNA"/>
</dbReference>
<accession>A0ACC1NA52</accession>
<gene>
    <name evidence="1" type="ORF">NQ176_g5316</name>
</gene>
<comment type="caution">
    <text evidence="1">The sequence shown here is derived from an EMBL/GenBank/DDBJ whole genome shotgun (WGS) entry which is preliminary data.</text>
</comment>
<proteinExistence type="predicted"/>
<evidence type="ECO:0000313" key="1">
    <source>
        <dbReference type="EMBL" id="KAJ2975799.1"/>
    </source>
</evidence>
<sequence length="246" mass="26696">MSKHQPPMMKALTLVRAEKRVSLQNVPRPTLNKGEVVVKVYCVALNPVDSLYAANPIATQDVRVIGTDFAGLVAEADEASTATDSRALVRARVAGFVQGGVATPSYKLVPDQISLEAASTVGMCGLTAARAFFSRLDFPCPFSVRSTEFLDMSAGEMSNVIMYGASTSLGLYIAQLIRLSARTFNMKIRLIGVASRRNHKLLAGKPYEYDVLLDYRDAKWPEKAMMATENIGSHCGVDAISEKETV</sequence>
<name>A0ACC1NA52_9HYPO</name>
<keyword evidence="2" id="KW-1185">Reference proteome</keyword>
<organism evidence="1 2">
    <name type="scientific">Zarea fungicola</name>
    <dbReference type="NCBI Taxonomy" id="93591"/>
    <lineage>
        <taxon>Eukaryota</taxon>
        <taxon>Fungi</taxon>
        <taxon>Dikarya</taxon>
        <taxon>Ascomycota</taxon>
        <taxon>Pezizomycotina</taxon>
        <taxon>Sordariomycetes</taxon>
        <taxon>Hypocreomycetidae</taxon>
        <taxon>Hypocreales</taxon>
        <taxon>Cordycipitaceae</taxon>
        <taxon>Zarea</taxon>
    </lineage>
</organism>
<dbReference type="Proteomes" id="UP001143910">
    <property type="component" value="Unassembled WGS sequence"/>
</dbReference>
<reference evidence="1" key="1">
    <citation type="submission" date="2022-08" db="EMBL/GenBank/DDBJ databases">
        <title>Genome Sequence of Lecanicillium fungicola.</title>
        <authorList>
            <person name="Buettner E."/>
        </authorList>
    </citation>
    <scope>NUCLEOTIDE SEQUENCE</scope>
    <source>
        <strain evidence="1">Babe33</strain>
    </source>
</reference>